<dbReference type="RefSeq" id="WP_213375949.1">
    <property type="nucleotide sequence ID" value="NZ_BSFJ01000031.1"/>
</dbReference>
<name>A0A9W6N0Y7_9HYPH</name>
<keyword evidence="3 6" id="KW-0949">S-adenosyl-L-methionine</keyword>
<dbReference type="PRINTS" id="PR01549">
    <property type="entry name" value="AUTOINDCRSYN"/>
</dbReference>
<proteinExistence type="inferred from homology"/>
<dbReference type="EC" id="2.3.1.184" evidence="6"/>
<keyword evidence="4 5" id="KW-0071">Autoinducer synthesis</keyword>
<keyword evidence="8" id="KW-1185">Reference proteome</keyword>
<dbReference type="PANTHER" id="PTHR39322:SF1">
    <property type="entry name" value="ISOVALERYL-HOMOSERINE LACTONE SYNTHASE"/>
    <property type="match status" value="1"/>
</dbReference>
<evidence type="ECO:0000256" key="6">
    <source>
        <dbReference type="RuleBase" id="RU361135"/>
    </source>
</evidence>
<evidence type="ECO:0000256" key="3">
    <source>
        <dbReference type="ARBA" id="ARBA00022691"/>
    </source>
</evidence>
<protein>
    <recommendedName>
        <fullName evidence="6">Acyl-homoserine-lactone synthase</fullName>
        <ecNumber evidence="6">2.3.1.184</ecNumber>
    </recommendedName>
    <alternativeName>
        <fullName evidence="6">Autoinducer synthesis protein</fullName>
    </alternativeName>
</protein>
<dbReference type="GO" id="GO:0061579">
    <property type="term" value="F:N-acyl homoserine lactone synthase activity"/>
    <property type="evidence" value="ECO:0007669"/>
    <property type="project" value="UniProtKB-UniRule"/>
</dbReference>
<gene>
    <name evidence="7" type="ORF">GCM10017643_37790</name>
</gene>
<dbReference type="Proteomes" id="UP001143370">
    <property type="component" value="Unassembled WGS sequence"/>
</dbReference>
<comment type="catalytic activity">
    <reaction evidence="6">
        <text>a fatty acyl-[ACP] + S-adenosyl-L-methionine = an N-acyl-L-homoserine lactone + S-methyl-5'-thioadenosine + holo-[ACP] + H(+)</text>
        <dbReference type="Rhea" id="RHEA:10096"/>
        <dbReference type="Rhea" id="RHEA-COMP:9685"/>
        <dbReference type="Rhea" id="RHEA-COMP:14125"/>
        <dbReference type="ChEBI" id="CHEBI:15378"/>
        <dbReference type="ChEBI" id="CHEBI:17509"/>
        <dbReference type="ChEBI" id="CHEBI:55474"/>
        <dbReference type="ChEBI" id="CHEBI:59789"/>
        <dbReference type="ChEBI" id="CHEBI:64479"/>
        <dbReference type="ChEBI" id="CHEBI:138651"/>
        <dbReference type="EC" id="2.3.1.184"/>
    </reaction>
</comment>
<dbReference type="SUPFAM" id="SSF55729">
    <property type="entry name" value="Acyl-CoA N-acyltransferases (Nat)"/>
    <property type="match status" value="1"/>
</dbReference>
<evidence type="ECO:0000256" key="2">
    <source>
        <dbReference type="ARBA" id="ARBA00022679"/>
    </source>
</evidence>
<dbReference type="EMBL" id="BSFJ01000031">
    <property type="protein sequence ID" value="GLK73661.1"/>
    <property type="molecule type" value="Genomic_DNA"/>
</dbReference>
<comment type="similarity">
    <text evidence="5 6">Belongs to the autoinducer synthase family.</text>
</comment>
<evidence type="ECO:0000313" key="8">
    <source>
        <dbReference type="Proteomes" id="UP001143370"/>
    </source>
</evidence>
<dbReference type="PROSITE" id="PS51187">
    <property type="entry name" value="AUTOINDUCER_SYNTH_2"/>
    <property type="match status" value="1"/>
</dbReference>
<dbReference type="GO" id="GO:0009372">
    <property type="term" value="P:quorum sensing"/>
    <property type="evidence" value="ECO:0007669"/>
    <property type="project" value="UniProtKB-UniRule"/>
</dbReference>
<keyword evidence="2 6" id="KW-0808">Transferase</keyword>
<dbReference type="InterPro" id="IPR001690">
    <property type="entry name" value="Autoind_synthase"/>
</dbReference>
<evidence type="ECO:0000256" key="1">
    <source>
        <dbReference type="ARBA" id="ARBA00022654"/>
    </source>
</evidence>
<reference evidence="7" key="1">
    <citation type="journal article" date="2014" name="Int. J. Syst. Evol. Microbiol.">
        <title>Complete genome sequence of Corynebacterium casei LMG S-19264T (=DSM 44701T), isolated from a smear-ripened cheese.</title>
        <authorList>
            <consortium name="US DOE Joint Genome Institute (JGI-PGF)"/>
            <person name="Walter F."/>
            <person name="Albersmeier A."/>
            <person name="Kalinowski J."/>
            <person name="Ruckert C."/>
        </authorList>
    </citation>
    <scope>NUCLEOTIDE SEQUENCE</scope>
    <source>
        <strain evidence="7">VKM B-2484</strain>
    </source>
</reference>
<evidence type="ECO:0000313" key="7">
    <source>
        <dbReference type="EMBL" id="GLK73661.1"/>
    </source>
</evidence>
<reference evidence="7" key="2">
    <citation type="submission" date="2023-01" db="EMBL/GenBank/DDBJ databases">
        <authorList>
            <person name="Sun Q."/>
            <person name="Evtushenko L."/>
        </authorList>
    </citation>
    <scope>NUCLEOTIDE SEQUENCE</scope>
    <source>
        <strain evidence="7">VKM B-2484</strain>
    </source>
</reference>
<accession>A0A9W6N0Y7</accession>
<sequence length="207" mass="23916">MLLVIPGSDVERHAVLMDRAYRLRHAIFVEEKGWEDLRHPDYRERDRFDDEHAIHQICLRGDEIVGYQRLLPTTRPHLLSDVLGDLCRRKAPRGPRVFEWTRFCVAPGYREMRPRGTGPFLELAQGVVEWGMANRVDTVTVAIDWRLMVIAMQLRFFVRPLGFPKRIGRDEVVALRMSFNSETLAAIHQARGTAEPVLARPPWPIAA</sequence>
<dbReference type="Pfam" id="PF00765">
    <property type="entry name" value="Autoind_synth"/>
    <property type="match status" value="1"/>
</dbReference>
<dbReference type="Gene3D" id="3.40.630.30">
    <property type="match status" value="1"/>
</dbReference>
<evidence type="ECO:0000256" key="4">
    <source>
        <dbReference type="ARBA" id="ARBA00022929"/>
    </source>
</evidence>
<evidence type="ECO:0000256" key="5">
    <source>
        <dbReference type="PROSITE-ProRule" id="PRU00533"/>
    </source>
</evidence>
<dbReference type="PANTHER" id="PTHR39322">
    <property type="entry name" value="ACYL-HOMOSERINE-LACTONE SYNTHASE"/>
    <property type="match status" value="1"/>
</dbReference>
<dbReference type="GO" id="GO:0007165">
    <property type="term" value="P:signal transduction"/>
    <property type="evidence" value="ECO:0007669"/>
    <property type="project" value="TreeGrafter"/>
</dbReference>
<dbReference type="AlphaFoldDB" id="A0A9W6N0Y7"/>
<organism evidence="7 8">
    <name type="scientific">Ancylobacter dichloromethanicus</name>
    <dbReference type="NCBI Taxonomy" id="518825"/>
    <lineage>
        <taxon>Bacteria</taxon>
        <taxon>Pseudomonadati</taxon>
        <taxon>Pseudomonadota</taxon>
        <taxon>Alphaproteobacteria</taxon>
        <taxon>Hyphomicrobiales</taxon>
        <taxon>Xanthobacteraceae</taxon>
        <taxon>Ancylobacter</taxon>
    </lineage>
</organism>
<comment type="caution">
    <text evidence="7">The sequence shown here is derived from an EMBL/GenBank/DDBJ whole genome shotgun (WGS) entry which is preliminary data.</text>
</comment>
<dbReference type="InterPro" id="IPR016181">
    <property type="entry name" value="Acyl_CoA_acyltransferase"/>
</dbReference>
<keyword evidence="1 5" id="KW-0673">Quorum sensing</keyword>